<dbReference type="EMBL" id="JAEHFY010000009">
    <property type="protein sequence ID" value="MBK0382905.1"/>
    <property type="molecule type" value="Genomic_DNA"/>
</dbReference>
<dbReference type="PRINTS" id="PR00132">
    <property type="entry name" value="GLHYDRLASE2"/>
</dbReference>
<dbReference type="Proteomes" id="UP000660024">
    <property type="component" value="Unassembled WGS sequence"/>
</dbReference>
<dbReference type="SUPFAM" id="SSF51445">
    <property type="entry name" value="(Trans)glycosidases"/>
    <property type="match status" value="1"/>
</dbReference>
<dbReference type="Pfam" id="PF11721">
    <property type="entry name" value="Malectin"/>
    <property type="match status" value="1"/>
</dbReference>
<protein>
    <submittedName>
        <fullName evidence="10">DUF4982 domain-containing protein</fullName>
    </submittedName>
</protein>
<evidence type="ECO:0000313" key="10">
    <source>
        <dbReference type="EMBL" id="MBK0382905.1"/>
    </source>
</evidence>
<feature type="domain" description="Glycoside hydrolase family 2 catalytic" evidence="6">
    <location>
        <begin position="306"/>
        <end position="605"/>
    </location>
</feature>
<evidence type="ECO:0000256" key="2">
    <source>
        <dbReference type="ARBA" id="ARBA00022801"/>
    </source>
</evidence>
<dbReference type="InterPro" id="IPR051913">
    <property type="entry name" value="GH2_Domain-Containing"/>
</dbReference>
<gene>
    <name evidence="10" type="ORF">I5M32_08025</name>
</gene>
<keyword evidence="4" id="KW-0732">Signal</keyword>
<dbReference type="InterPro" id="IPR006101">
    <property type="entry name" value="Glyco_hydro_2"/>
</dbReference>
<dbReference type="Pfam" id="PF00703">
    <property type="entry name" value="Glyco_hydro_2"/>
    <property type="match status" value="1"/>
</dbReference>
<comment type="similarity">
    <text evidence="1">Belongs to the glycosyl hydrolase 2 family.</text>
</comment>
<dbReference type="InterPro" id="IPR006102">
    <property type="entry name" value="Ig-like_GH2"/>
</dbReference>
<evidence type="ECO:0000256" key="1">
    <source>
        <dbReference type="ARBA" id="ARBA00007401"/>
    </source>
</evidence>
<dbReference type="PANTHER" id="PTHR42732:SF1">
    <property type="entry name" value="BETA-MANNOSIDASE"/>
    <property type="match status" value="1"/>
</dbReference>
<dbReference type="InterPro" id="IPR021720">
    <property type="entry name" value="Malectin_dom"/>
</dbReference>
<feature type="domain" description="Malectin" evidence="8">
    <location>
        <begin position="764"/>
        <end position="887"/>
    </location>
</feature>
<proteinExistence type="inferred from homology"/>
<feature type="signal peptide" evidence="4">
    <location>
        <begin position="1"/>
        <end position="22"/>
    </location>
</feature>
<sequence>MMLKKLSAFCCCLFIMATSLKAQERIKKTINTNWNFHKGDIEDFPKNNNDIINWDKVNLPHTWNAIDVTDDEPGYYRGIGWYQKNVVIPSSWKNKDIYIYFEGASQVAEVFINGKSVGNHIGGYNFFSFPISSAVNFDQANNISIKVNNQYNDDIPPLSADFTFYGGIYRDVYLMAVNKVHFDMDNHASKGIFISTPKVTKEQASVLVKGVLSNTNSGNQSLIICSQIFDANGNKIAEKQDKIKATGTSNQAFEQNIPSIKNPNLWSPNSPYLYRIISQIKDAKTGALLDEVSNPLGFRWFSFDADKGFFLNGEHLKLIGTNRHQDFKGLGNALPDALHVRDMELLKAMGGNFLRISHYPQDPEVLEACDRLGILTSVEIPIVNTITESKAFTDNCLTMMTEMIRQDYNHPSVIIWAYMNEVLLRPRYDKGSEKQENYFKAVAKLAQELEDLTRIEDHSRYSMIPCHGNFDLYKRVGLTQIPDIVGWNLYQGWYSGKSEDFAGYLDKHHKELPSKPLIITEYGADVDPHFSNPNPIRFDKSQEYSNKYHQVYLKAILQRPFVAGSAIWNLADFNSEQRTDTDPHTNNKGILTTHRQPKDQYYFYQAHLLKAPFIKIGSQLRNLRSGISDSETELLHHEILEIYSNQPQVTLKVNGKSLGTVKTDFCIAKFDVPFKDGVNQLEATTLVNGKEIKDFVEINYIIIPQKLKSSLKPFTEINVSLGDPRYYMDKTLQQVWLPEQAYQPGSWGYVGGEIFRMKNSGRQSFGTDKNILGTDYDAIYATQREDIKQFKLDVPDGKYELTLHFAELLSDKEKGGLAYNLGKDAENEKLSERSFNVYVNGLKVLENLGTKNELVPEVAYATKISINVKNGTGVVVNFEAIKGKTILNGLQLRRIY</sequence>
<evidence type="ECO:0000259" key="6">
    <source>
        <dbReference type="Pfam" id="PF02836"/>
    </source>
</evidence>
<dbReference type="InterPro" id="IPR032311">
    <property type="entry name" value="DUF4982"/>
</dbReference>
<feature type="domain" description="Glycoside hydrolase family 2 immunoglobulin-like beta-sandwich" evidence="5">
    <location>
        <begin position="196"/>
        <end position="299"/>
    </location>
</feature>
<dbReference type="SUPFAM" id="SSF49785">
    <property type="entry name" value="Galactose-binding domain-like"/>
    <property type="match status" value="1"/>
</dbReference>
<keyword evidence="3" id="KW-0326">Glycosidase</keyword>
<keyword evidence="11" id="KW-1185">Reference proteome</keyword>
<dbReference type="InterPro" id="IPR013783">
    <property type="entry name" value="Ig-like_fold"/>
</dbReference>
<dbReference type="InterPro" id="IPR006103">
    <property type="entry name" value="Glyco_hydro_2_cat"/>
</dbReference>
<evidence type="ECO:0000259" key="7">
    <source>
        <dbReference type="Pfam" id="PF02837"/>
    </source>
</evidence>
<evidence type="ECO:0000259" key="9">
    <source>
        <dbReference type="Pfam" id="PF16355"/>
    </source>
</evidence>
<dbReference type="Pfam" id="PF02837">
    <property type="entry name" value="Glyco_hydro_2_N"/>
    <property type="match status" value="1"/>
</dbReference>
<dbReference type="PANTHER" id="PTHR42732">
    <property type="entry name" value="BETA-GALACTOSIDASE"/>
    <property type="match status" value="1"/>
</dbReference>
<evidence type="ECO:0000259" key="5">
    <source>
        <dbReference type="Pfam" id="PF00703"/>
    </source>
</evidence>
<dbReference type="InterPro" id="IPR006104">
    <property type="entry name" value="Glyco_hydro_2_N"/>
</dbReference>
<dbReference type="Gene3D" id="2.60.120.430">
    <property type="entry name" value="Galactose-binding lectin"/>
    <property type="match status" value="1"/>
</dbReference>
<dbReference type="Gene3D" id="2.60.40.10">
    <property type="entry name" value="Immunoglobulins"/>
    <property type="match status" value="2"/>
</dbReference>
<comment type="caution">
    <text evidence="10">The sequence shown here is derived from an EMBL/GenBank/DDBJ whole genome shotgun (WGS) entry which is preliminary data.</text>
</comment>
<organism evidence="10 11">
    <name type="scientific">Pedobacter segetis</name>
    <dbReference type="NCBI Taxonomy" id="2793069"/>
    <lineage>
        <taxon>Bacteria</taxon>
        <taxon>Pseudomonadati</taxon>
        <taxon>Bacteroidota</taxon>
        <taxon>Sphingobacteriia</taxon>
        <taxon>Sphingobacteriales</taxon>
        <taxon>Sphingobacteriaceae</taxon>
        <taxon>Pedobacter</taxon>
    </lineage>
</organism>
<keyword evidence="2" id="KW-0378">Hydrolase</keyword>
<feature type="domain" description="Glycosyl hydrolases family 2 sugar binding" evidence="7">
    <location>
        <begin position="65"/>
        <end position="175"/>
    </location>
</feature>
<dbReference type="InterPro" id="IPR008979">
    <property type="entry name" value="Galactose-bd-like_sf"/>
</dbReference>
<reference evidence="10 11" key="1">
    <citation type="submission" date="2020-12" db="EMBL/GenBank/DDBJ databases">
        <title>Bacterial novel species Pedobacter sp. SD-b isolated from soil.</title>
        <authorList>
            <person name="Jung H.-Y."/>
        </authorList>
    </citation>
    <scope>NUCLEOTIDE SEQUENCE [LARGE SCALE GENOMIC DNA]</scope>
    <source>
        <strain evidence="10 11">SD-b</strain>
    </source>
</reference>
<accession>A0ABS1BJ69</accession>
<dbReference type="Gene3D" id="3.20.20.80">
    <property type="entry name" value="Glycosidases"/>
    <property type="match status" value="1"/>
</dbReference>
<evidence type="ECO:0000256" key="3">
    <source>
        <dbReference type="ARBA" id="ARBA00023295"/>
    </source>
</evidence>
<dbReference type="Gene3D" id="2.60.120.260">
    <property type="entry name" value="Galactose-binding domain-like"/>
    <property type="match status" value="1"/>
</dbReference>
<dbReference type="Pfam" id="PF16355">
    <property type="entry name" value="DUF4982"/>
    <property type="match status" value="1"/>
</dbReference>
<dbReference type="InterPro" id="IPR017853">
    <property type="entry name" value="GH"/>
</dbReference>
<evidence type="ECO:0000259" key="8">
    <source>
        <dbReference type="Pfam" id="PF11721"/>
    </source>
</evidence>
<dbReference type="SUPFAM" id="SSF49303">
    <property type="entry name" value="beta-Galactosidase/glucuronidase domain"/>
    <property type="match status" value="1"/>
</dbReference>
<dbReference type="InterPro" id="IPR036156">
    <property type="entry name" value="Beta-gal/glucu_dom_sf"/>
</dbReference>
<evidence type="ECO:0000256" key="4">
    <source>
        <dbReference type="SAM" id="SignalP"/>
    </source>
</evidence>
<evidence type="ECO:0000313" key="11">
    <source>
        <dbReference type="Proteomes" id="UP000660024"/>
    </source>
</evidence>
<name>A0ABS1BJ69_9SPHI</name>
<dbReference type="Pfam" id="PF02836">
    <property type="entry name" value="Glyco_hydro_2_C"/>
    <property type="match status" value="1"/>
</dbReference>
<feature type="chain" id="PRO_5045204616" evidence="4">
    <location>
        <begin position="23"/>
        <end position="896"/>
    </location>
</feature>
<feature type="domain" description="DUF4982" evidence="9">
    <location>
        <begin position="640"/>
        <end position="692"/>
    </location>
</feature>